<keyword evidence="2" id="KW-1185">Reference proteome</keyword>
<sequence length="67" mass="7713">MYEKTPCDVTACRGEYLRDQLGSERCVFINWNAFGVWSVVRAKKPVSQENDEHIFSIKVDKGRSFGI</sequence>
<name>A0A4Y2Q6N6_ARAVE</name>
<dbReference type="Proteomes" id="UP000499080">
    <property type="component" value="Unassembled WGS sequence"/>
</dbReference>
<gene>
    <name evidence="1" type="ORF">AVEN_106976_1</name>
</gene>
<evidence type="ECO:0000313" key="2">
    <source>
        <dbReference type="Proteomes" id="UP000499080"/>
    </source>
</evidence>
<reference evidence="1 2" key="1">
    <citation type="journal article" date="2019" name="Sci. Rep.">
        <title>Orb-weaving spider Araneus ventricosus genome elucidates the spidroin gene catalogue.</title>
        <authorList>
            <person name="Kono N."/>
            <person name="Nakamura H."/>
            <person name="Ohtoshi R."/>
            <person name="Moran D.A.P."/>
            <person name="Shinohara A."/>
            <person name="Yoshida Y."/>
            <person name="Fujiwara M."/>
            <person name="Mori M."/>
            <person name="Tomita M."/>
            <person name="Arakawa K."/>
        </authorList>
    </citation>
    <scope>NUCLEOTIDE SEQUENCE [LARGE SCALE GENOMIC DNA]</scope>
</reference>
<protein>
    <submittedName>
        <fullName evidence="1">Uncharacterized protein</fullName>
    </submittedName>
</protein>
<comment type="caution">
    <text evidence="1">The sequence shown here is derived from an EMBL/GenBank/DDBJ whole genome shotgun (WGS) entry which is preliminary data.</text>
</comment>
<proteinExistence type="predicted"/>
<organism evidence="1 2">
    <name type="scientific">Araneus ventricosus</name>
    <name type="common">Orbweaver spider</name>
    <name type="synonym">Epeira ventricosa</name>
    <dbReference type="NCBI Taxonomy" id="182803"/>
    <lineage>
        <taxon>Eukaryota</taxon>
        <taxon>Metazoa</taxon>
        <taxon>Ecdysozoa</taxon>
        <taxon>Arthropoda</taxon>
        <taxon>Chelicerata</taxon>
        <taxon>Arachnida</taxon>
        <taxon>Araneae</taxon>
        <taxon>Araneomorphae</taxon>
        <taxon>Entelegynae</taxon>
        <taxon>Araneoidea</taxon>
        <taxon>Araneidae</taxon>
        <taxon>Araneus</taxon>
    </lineage>
</organism>
<evidence type="ECO:0000313" key="1">
    <source>
        <dbReference type="EMBL" id="GBN58550.1"/>
    </source>
</evidence>
<feature type="non-terminal residue" evidence="1">
    <location>
        <position position="67"/>
    </location>
</feature>
<dbReference type="AlphaFoldDB" id="A0A4Y2Q6N6"/>
<dbReference type="EMBL" id="BGPR01297284">
    <property type="protein sequence ID" value="GBN58550.1"/>
    <property type="molecule type" value="Genomic_DNA"/>
</dbReference>
<accession>A0A4Y2Q6N6</accession>